<evidence type="ECO:0000256" key="8">
    <source>
        <dbReference type="PIRSR" id="PIRSR602401-1"/>
    </source>
</evidence>
<evidence type="ECO:0000256" key="4">
    <source>
        <dbReference type="ARBA" id="ARBA00022723"/>
    </source>
</evidence>
<sequence length="260" mass="29905">MPSLTALSTIAAYILVIWTVYNVIYNLWFHPLRKYPGSKLDAATRILYTFHLLRGSVTQRTKRLHETGHFIVRPDISAPQESRHAAKVTSIIRSDFPNSAGMTFLELQKHEYINAVLSEGLRLYSPAADSLFRVVPAEGGIVAGKFVPPNTSVTVNLLAAFRSPLNFHRPDEFIPELWAKDRPPEFQSDSRSVFQPFSIGKRNCLGKNLAWAEMRMIIANLLWHYNLEELMPDSMEWIGKQKIYMLWEKPDLNIRISRRH</sequence>
<dbReference type="InterPro" id="IPR001128">
    <property type="entry name" value="Cyt_P450"/>
</dbReference>
<dbReference type="Pfam" id="PF00067">
    <property type="entry name" value="p450"/>
    <property type="match status" value="1"/>
</dbReference>
<protein>
    <submittedName>
        <fullName evidence="11">Uncharacterized protein</fullName>
    </submittedName>
</protein>
<feature type="transmembrane region" description="Helical" evidence="10">
    <location>
        <begin position="6"/>
        <end position="29"/>
    </location>
</feature>
<name>A0A1E3BFM4_ASPCR</name>
<evidence type="ECO:0000256" key="1">
    <source>
        <dbReference type="ARBA" id="ARBA00001971"/>
    </source>
</evidence>
<dbReference type="STRING" id="573508.A0A1E3BFM4"/>
<evidence type="ECO:0000313" key="11">
    <source>
        <dbReference type="EMBL" id="ODM19762.1"/>
    </source>
</evidence>
<evidence type="ECO:0000256" key="7">
    <source>
        <dbReference type="ARBA" id="ARBA00023033"/>
    </source>
</evidence>
<keyword evidence="10" id="KW-0472">Membrane</keyword>
<dbReference type="OrthoDB" id="1470350at2759"/>
<dbReference type="GO" id="GO:0005506">
    <property type="term" value="F:iron ion binding"/>
    <property type="evidence" value="ECO:0007669"/>
    <property type="project" value="InterPro"/>
</dbReference>
<comment type="similarity">
    <text evidence="2 9">Belongs to the cytochrome P450 family.</text>
</comment>
<keyword evidence="4 8" id="KW-0479">Metal-binding</keyword>
<dbReference type="AlphaFoldDB" id="A0A1E3BFM4"/>
<evidence type="ECO:0000256" key="3">
    <source>
        <dbReference type="ARBA" id="ARBA00022617"/>
    </source>
</evidence>
<dbReference type="InterPro" id="IPR017972">
    <property type="entry name" value="Cyt_P450_CS"/>
</dbReference>
<dbReference type="Gene3D" id="1.10.630.10">
    <property type="entry name" value="Cytochrome P450"/>
    <property type="match status" value="1"/>
</dbReference>
<dbReference type="SUPFAM" id="SSF48264">
    <property type="entry name" value="Cytochrome P450"/>
    <property type="match status" value="1"/>
</dbReference>
<dbReference type="GO" id="GO:0004497">
    <property type="term" value="F:monooxygenase activity"/>
    <property type="evidence" value="ECO:0007669"/>
    <property type="project" value="UniProtKB-KW"/>
</dbReference>
<dbReference type="GO" id="GO:0020037">
    <property type="term" value="F:heme binding"/>
    <property type="evidence" value="ECO:0007669"/>
    <property type="project" value="InterPro"/>
</dbReference>
<dbReference type="PANTHER" id="PTHR24305">
    <property type="entry name" value="CYTOCHROME P450"/>
    <property type="match status" value="1"/>
</dbReference>
<dbReference type="PRINTS" id="PR00463">
    <property type="entry name" value="EP450I"/>
</dbReference>
<keyword evidence="6 8" id="KW-0408">Iron</keyword>
<gene>
    <name evidence="11" type="ORF">SI65_04748</name>
</gene>
<keyword evidence="7 9" id="KW-0503">Monooxygenase</keyword>
<evidence type="ECO:0000256" key="6">
    <source>
        <dbReference type="ARBA" id="ARBA00023004"/>
    </source>
</evidence>
<dbReference type="PROSITE" id="PS00086">
    <property type="entry name" value="CYTOCHROME_P450"/>
    <property type="match status" value="1"/>
</dbReference>
<accession>A0A1E3BFM4</accession>
<evidence type="ECO:0000256" key="2">
    <source>
        <dbReference type="ARBA" id="ARBA00010617"/>
    </source>
</evidence>
<dbReference type="InterPro" id="IPR036396">
    <property type="entry name" value="Cyt_P450_sf"/>
</dbReference>
<organism evidence="11 12">
    <name type="scientific">Aspergillus cristatus</name>
    <name type="common">Chinese Fuzhuan brick tea-fermentation fungus</name>
    <name type="synonym">Eurotium cristatum</name>
    <dbReference type="NCBI Taxonomy" id="573508"/>
    <lineage>
        <taxon>Eukaryota</taxon>
        <taxon>Fungi</taxon>
        <taxon>Dikarya</taxon>
        <taxon>Ascomycota</taxon>
        <taxon>Pezizomycotina</taxon>
        <taxon>Eurotiomycetes</taxon>
        <taxon>Eurotiomycetidae</taxon>
        <taxon>Eurotiales</taxon>
        <taxon>Aspergillaceae</taxon>
        <taxon>Aspergillus</taxon>
        <taxon>Aspergillus subgen. Aspergillus</taxon>
    </lineage>
</organism>
<dbReference type="Proteomes" id="UP000094569">
    <property type="component" value="Unassembled WGS sequence"/>
</dbReference>
<keyword evidence="5 9" id="KW-0560">Oxidoreductase</keyword>
<dbReference type="InterPro" id="IPR002401">
    <property type="entry name" value="Cyt_P450_E_grp-I"/>
</dbReference>
<dbReference type="EMBL" id="JXNT01000004">
    <property type="protein sequence ID" value="ODM19762.1"/>
    <property type="molecule type" value="Genomic_DNA"/>
</dbReference>
<dbReference type="PRINTS" id="PR00385">
    <property type="entry name" value="P450"/>
</dbReference>
<comment type="caution">
    <text evidence="11">The sequence shown here is derived from an EMBL/GenBank/DDBJ whole genome shotgun (WGS) entry which is preliminary data.</text>
</comment>
<dbReference type="InterPro" id="IPR050121">
    <property type="entry name" value="Cytochrome_P450_monoxygenase"/>
</dbReference>
<dbReference type="PANTHER" id="PTHR24305:SF210">
    <property type="entry name" value="CYTOCHROME P450 MONOOXYGENASE ASQL-RELATED"/>
    <property type="match status" value="1"/>
</dbReference>
<keyword evidence="3 8" id="KW-0349">Heme</keyword>
<evidence type="ECO:0000313" key="12">
    <source>
        <dbReference type="Proteomes" id="UP000094569"/>
    </source>
</evidence>
<evidence type="ECO:0000256" key="10">
    <source>
        <dbReference type="SAM" id="Phobius"/>
    </source>
</evidence>
<dbReference type="VEuPathDB" id="FungiDB:SI65_04748"/>
<keyword evidence="10" id="KW-1133">Transmembrane helix</keyword>
<proteinExistence type="inferred from homology"/>
<evidence type="ECO:0000256" key="9">
    <source>
        <dbReference type="RuleBase" id="RU000461"/>
    </source>
</evidence>
<keyword evidence="12" id="KW-1185">Reference proteome</keyword>
<comment type="cofactor">
    <cofactor evidence="1 8">
        <name>heme</name>
        <dbReference type="ChEBI" id="CHEBI:30413"/>
    </cofactor>
</comment>
<feature type="binding site" description="axial binding residue" evidence="8">
    <location>
        <position position="204"/>
    </location>
    <ligand>
        <name>heme</name>
        <dbReference type="ChEBI" id="CHEBI:30413"/>
    </ligand>
    <ligandPart>
        <name>Fe</name>
        <dbReference type="ChEBI" id="CHEBI:18248"/>
    </ligandPart>
</feature>
<keyword evidence="10" id="KW-0812">Transmembrane</keyword>
<dbReference type="GO" id="GO:0016705">
    <property type="term" value="F:oxidoreductase activity, acting on paired donors, with incorporation or reduction of molecular oxygen"/>
    <property type="evidence" value="ECO:0007669"/>
    <property type="project" value="InterPro"/>
</dbReference>
<evidence type="ECO:0000256" key="5">
    <source>
        <dbReference type="ARBA" id="ARBA00023002"/>
    </source>
</evidence>
<reference evidence="11 12" key="1">
    <citation type="journal article" date="2016" name="BMC Genomics">
        <title>Comparative genomic and transcriptomic analyses of the Fuzhuan brick tea-fermentation fungus Aspergillus cristatus.</title>
        <authorList>
            <person name="Ge Y."/>
            <person name="Wang Y."/>
            <person name="Liu Y."/>
            <person name="Tan Y."/>
            <person name="Ren X."/>
            <person name="Zhang X."/>
            <person name="Hyde K.D."/>
            <person name="Liu Y."/>
            <person name="Liu Z."/>
        </authorList>
    </citation>
    <scope>NUCLEOTIDE SEQUENCE [LARGE SCALE GENOMIC DNA]</scope>
    <source>
        <strain evidence="11 12">GZAAS20.1005</strain>
    </source>
</reference>